<evidence type="ECO:0000256" key="7">
    <source>
        <dbReference type="SAM" id="Phobius"/>
    </source>
</evidence>
<feature type="transmembrane region" description="Helical" evidence="7">
    <location>
        <begin position="202"/>
        <end position="222"/>
    </location>
</feature>
<accession>H9BWJ6</accession>
<sequence length="233" mass="24065">MPTLAPKLVAEFIGAWALVFIGSGAVAMFAPAGHIGLLGIAMAHGLVIMTMVLAVGHISGGHFNPAVTFGFVVTRRMVWKTGLFYWIAQLLGAIIGVVGLKHLVPEEYYAGDVANVSVPALGEGVSAMQGMGIEAVLTFLLVWVIFGAAADSRNASGIVAGIAIGFTITLDILMGGPLTGAAMNPARAFGPMLATGEFGDAWLYWVGPLLGGGLAALLYTWVNKLPAEEKVAA</sequence>
<evidence type="ECO:0000256" key="5">
    <source>
        <dbReference type="ARBA" id="ARBA00023136"/>
    </source>
</evidence>
<dbReference type="InterPro" id="IPR023271">
    <property type="entry name" value="Aquaporin-like"/>
</dbReference>
<keyword evidence="2 6" id="KW-0813">Transport</keyword>
<feature type="transmembrane region" description="Helical" evidence="7">
    <location>
        <begin position="35"/>
        <end position="55"/>
    </location>
</feature>
<dbReference type="NCBIfam" id="TIGR00861">
    <property type="entry name" value="MIP"/>
    <property type="match status" value="1"/>
</dbReference>
<dbReference type="GO" id="GO:0015250">
    <property type="term" value="F:water channel activity"/>
    <property type="evidence" value="ECO:0007669"/>
    <property type="project" value="TreeGrafter"/>
</dbReference>
<evidence type="ECO:0000256" key="4">
    <source>
        <dbReference type="ARBA" id="ARBA00022989"/>
    </source>
</evidence>
<organism evidence="8">
    <name type="scientific">uncultured bacterium W5-102b</name>
    <dbReference type="NCBI Taxonomy" id="1130996"/>
    <lineage>
        <taxon>Bacteria</taxon>
        <taxon>environmental samples</taxon>
    </lineage>
</organism>
<reference evidence="8" key="1">
    <citation type="submission" date="2011-11" db="EMBL/GenBank/DDBJ databases">
        <title>Construction and analysis of a metagenome of deep-sea sediment.</title>
        <authorList>
            <person name="Huo Y.-Y."/>
            <person name="Cheng H."/>
            <person name="Wu M."/>
        </authorList>
    </citation>
    <scope>NUCLEOTIDE SEQUENCE</scope>
</reference>
<evidence type="ECO:0000256" key="1">
    <source>
        <dbReference type="ARBA" id="ARBA00004141"/>
    </source>
</evidence>
<dbReference type="SUPFAM" id="SSF81338">
    <property type="entry name" value="Aquaporin-like"/>
    <property type="match status" value="1"/>
</dbReference>
<feature type="transmembrane region" description="Helical" evidence="7">
    <location>
        <begin position="12"/>
        <end position="29"/>
    </location>
</feature>
<dbReference type="Gene3D" id="1.20.1080.10">
    <property type="entry name" value="Glycerol uptake facilitator protein"/>
    <property type="match status" value="1"/>
</dbReference>
<dbReference type="GO" id="GO:0005886">
    <property type="term" value="C:plasma membrane"/>
    <property type="evidence" value="ECO:0007669"/>
    <property type="project" value="TreeGrafter"/>
</dbReference>
<comment type="subcellular location">
    <subcellularLocation>
        <location evidence="1">Membrane</location>
        <topology evidence="1">Multi-pass membrane protein</topology>
    </subcellularLocation>
</comment>
<evidence type="ECO:0000256" key="6">
    <source>
        <dbReference type="RuleBase" id="RU000477"/>
    </source>
</evidence>
<dbReference type="EMBL" id="JQ085817">
    <property type="protein sequence ID" value="AFD03168.1"/>
    <property type="molecule type" value="Genomic_DNA"/>
</dbReference>
<feature type="transmembrane region" description="Helical" evidence="7">
    <location>
        <begin position="83"/>
        <end position="104"/>
    </location>
</feature>
<dbReference type="InterPro" id="IPR034294">
    <property type="entry name" value="Aquaporin_transptr"/>
</dbReference>
<dbReference type="PRINTS" id="PR00783">
    <property type="entry name" value="MINTRINSICP"/>
</dbReference>
<protein>
    <submittedName>
        <fullName evidence="8">MIP family channel protein</fullName>
    </submittedName>
</protein>
<feature type="transmembrane region" description="Helical" evidence="7">
    <location>
        <begin position="158"/>
        <end position="182"/>
    </location>
</feature>
<proteinExistence type="inferred from homology"/>
<keyword evidence="5 7" id="KW-0472">Membrane</keyword>
<evidence type="ECO:0000256" key="2">
    <source>
        <dbReference type="ARBA" id="ARBA00022448"/>
    </source>
</evidence>
<dbReference type="PANTHER" id="PTHR19139:SF284">
    <property type="entry name" value="AQUAPORIN"/>
    <property type="match status" value="1"/>
</dbReference>
<evidence type="ECO:0000256" key="3">
    <source>
        <dbReference type="ARBA" id="ARBA00022692"/>
    </source>
</evidence>
<dbReference type="InterPro" id="IPR022357">
    <property type="entry name" value="MIP_CS"/>
</dbReference>
<feature type="transmembrane region" description="Helical" evidence="7">
    <location>
        <begin position="124"/>
        <end position="146"/>
    </location>
</feature>
<evidence type="ECO:0000313" key="8">
    <source>
        <dbReference type="EMBL" id="AFD03168.1"/>
    </source>
</evidence>
<keyword evidence="4 7" id="KW-1133">Transmembrane helix</keyword>
<dbReference type="InterPro" id="IPR000425">
    <property type="entry name" value="MIP"/>
</dbReference>
<name>H9BWJ6_9BACT</name>
<comment type="similarity">
    <text evidence="6">Belongs to the MIP/aquaporin (TC 1.A.8) family.</text>
</comment>
<keyword evidence="3 6" id="KW-0812">Transmembrane</keyword>
<dbReference type="PROSITE" id="PS00221">
    <property type="entry name" value="MIP"/>
    <property type="match status" value="1"/>
</dbReference>
<dbReference type="PANTHER" id="PTHR19139">
    <property type="entry name" value="AQUAPORIN TRANSPORTER"/>
    <property type="match status" value="1"/>
</dbReference>
<dbReference type="Pfam" id="PF00230">
    <property type="entry name" value="MIP"/>
    <property type="match status" value="1"/>
</dbReference>
<dbReference type="AlphaFoldDB" id="H9BWJ6"/>